<evidence type="ECO:0000259" key="7">
    <source>
        <dbReference type="Pfam" id="PF02687"/>
    </source>
</evidence>
<feature type="transmembrane region" description="Helical" evidence="6">
    <location>
        <begin position="21"/>
        <end position="44"/>
    </location>
</feature>
<protein>
    <recommendedName>
        <fullName evidence="11">ABC3 transporter permease protein domain-containing protein</fullName>
    </recommendedName>
</protein>
<comment type="caution">
    <text evidence="9">The sequence shown here is derived from an EMBL/GenBank/DDBJ whole genome shotgun (WGS) entry which is preliminary data.</text>
</comment>
<evidence type="ECO:0000256" key="6">
    <source>
        <dbReference type="SAM" id="Phobius"/>
    </source>
</evidence>
<proteinExistence type="predicted"/>
<dbReference type="EMBL" id="ADMC01000008">
    <property type="protein sequence ID" value="EHP49952.1"/>
    <property type="molecule type" value="Genomic_DNA"/>
</dbReference>
<keyword evidence="3 6" id="KW-0812">Transmembrane</keyword>
<dbReference type="PATRIC" id="fig|742817.3.peg.790"/>
<evidence type="ECO:0000256" key="1">
    <source>
        <dbReference type="ARBA" id="ARBA00004651"/>
    </source>
</evidence>
<dbReference type="HOGENOM" id="CLU_008713_1_0_10"/>
<keyword evidence="4 6" id="KW-1133">Transmembrane helix</keyword>
<feature type="transmembrane region" description="Helical" evidence="6">
    <location>
        <begin position="323"/>
        <end position="350"/>
    </location>
</feature>
<gene>
    <name evidence="9" type="ORF">HMPREF9449_00738</name>
</gene>
<evidence type="ECO:0000256" key="2">
    <source>
        <dbReference type="ARBA" id="ARBA00022475"/>
    </source>
</evidence>
<reference evidence="9 10" key="1">
    <citation type="submission" date="2012-01" db="EMBL/GenBank/DDBJ databases">
        <title>The Genome Sequence of Odoribacter laneus YIT 12061.</title>
        <authorList>
            <consortium name="The Broad Institute Genome Sequencing Platform"/>
            <person name="Earl A."/>
            <person name="Ward D."/>
            <person name="Feldgarden M."/>
            <person name="Gevers D."/>
            <person name="Morotomi M."/>
            <person name="Young S.K."/>
            <person name="Zeng Q."/>
            <person name="Gargeya S."/>
            <person name="Fitzgerald M."/>
            <person name="Haas B."/>
            <person name="Abouelleil A."/>
            <person name="Alvarado L."/>
            <person name="Arachchi H.M."/>
            <person name="Berlin A."/>
            <person name="Chapman S.B."/>
            <person name="Gearin G."/>
            <person name="Goldberg J."/>
            <person name="Griggs A."/>
            <person name="Gujja S."/>
            <person name="Hansen M."/>
            <person name="Heiman D."/>
            <person name="Howarth C."/>
            <person name="Larimer J."/>
            <person name="Lui A."/>
            <person name="MacDonald P.J.P."/>
            <person name="McCowen C."/>
            <person name="Montmayeur A."/>
            <person name="Murphy C."/>
            <person name="Neiman D."/>
            <person name="Pearson M."/>
            <person name="Priest M."/>
            <person name="Roberts A."/>
            <person name="Saif S."/>
            <person name="Shea T."/>
            <person name="Sisk P."/>
            <person name="Stolte C."/>
            <person name="Sykes S."/>
            <person name="Wortman J."/>
            <person name="Nusbaum C."/>
            <person name="Birren B."/>
        </authorList>
    </citation>
    <scope>NUCLEOTIDE SEQUENCE [LARGE SCALE GENOMIC DNA]</scope>
    <source>
        <strain evidence="9 10">YIT 12061</strain>
    </source>
</reference>
<dbReference type="InterPro" id="IPR050250">
    <property type="entry name" value="Macrolide_Exporter_MacB"/>
</dbReference>
<feature type="transmembrane region" description="Helical" evidence="6">
    <location>
        <begin position="709"/>
        <end position="731"/>
    </location>
</feature>
<keyword evidence="10" id="KW-1185">Reference proteome</keyword>
<dbReference type="Pfam" id="PF02687">
    <property type="entry name" value="FtsX"/>
    <property type="match status" value="2"/>
</dbReference>
<evidence type="ECO:0000256" key="5">
    <source>
        <dbReference type="ARBA" id="ARBA00023136"/>
    </source>
</evidence>
<feature type="domain" description="MacB-like periplasmic core" evidence="8">
    <location>
        <begin position="21"/>
        <end position="229"/>
    </location>
</feature>
<sequence>MRNLASFSRLFRTAFRNKGLTCINIFGLGVGLAVALFLMVYLHFEFSFDKHFKDGERIYRVLSVWNEGKEVTNYPINFGILAPTLMKEVPEVETASRLYTFGDMDLHVENGEKIKVNTYQVDSSFLQIFSFKLLAGNLDGALDEPNTCVITRSTADRFFGVESNPVGKSLNGDKGSSMEIKAVIEDIPLNTHFRFDLLTKLPDYGWGGLEYYTYVKFRPGVDYAVAAAKCNEINKNLLSTRFANYDSQFESITEPLADIHTATKSAFDLSPTASKSNLIFIIIVTIFILAIALSNFISLYIIQGEKRATEISVRKTNGAERSSIMKMLFGETTLVTIIAFGLAIVLYYSFSGVFARLINFNLPREVGVTGMMWIYFVLLFLGVTLIAGVYPAYYLSRFNPIELVRKTVMRKYKLTATSVVIQFSVVIFCISALFVVFRQLDFMKKMPLGFDADNVMAVGIVTDVKQYEGLRSDLLQYPSIVNVAISQGHPLNGCSGQGLRRTDQSEKESVTIDERRAGPGYFQVYGIPILEGRELKYEGMMDSASIVLTETTVAALDLEDPLGKKVMFNGMSMTVVGIAKDIHYGSARQKIGRLVYTAYHPRFWMMGVRYQPGRFQEAKTALATVMEKHFHGDPYGVMLLRDVVNNQYWQDEVTSRILMSGTVLAIILALLGLMALMGFVAHQKRKEIGVRRVMGAQIGTIVYDLNRYVLIRILPAVPIGIAFSYFAMYHWLQNFAYTISLSWWIFAGALLLTFVIVLLTLLYQSIHSATANPVDALKSE</sequence>
<evidence type="ECO:0000313" key="9">
    <source>
        <dbReference type="EMBL" id="EHP49952.1"/>
    </source>
</evidence>
<evidence type="ECO:0000256" key="4">
    <source>
        <dbReference type="ARBA" id="ARBA00022989"/>
    </source>
</evidence>
<evidence type="ECO:0000313" key="10">
    <source>
        <dbReference type="Proteomes" id="UP000004892"/>
    </source>
</evidence>
<dbReference type="PANTHER" id="PTHR30572:SF18">
    <property type="entry name" value="ABC-TYPE MACROLIDE FAMILY EXPORT SYSTEM PERMEASE COMPONENT 2"/>
    <property type="match status" value="1"/>
</dbReference>
<dbReference type="eggNOG" id="COG0577">
    <property type="taxonomic scope" value="Bacteria"/>
</dbReference>
<feature type="domain" description="ABC3 transporter permease C-terminal" evidence="7">
    <location>
        <begin position="282"/>
        <end position="400"/>
    </location>
</feature>
<feature type="transmembrane region" description="Helical" evidence="6">
    <location>
        <begin position="370"/>
        <end position="393"/>
    </location>
</feature>
<dbReference type="InterPro" id="IPR025857">
    <property type="entry name" value="MacB_PCD"/>
</dbReference>
<dbReference type="Proteomes" id="UP000004892">
    <property type="component" value="Unassembled WGS sequence"/>
</dbReference>
<dbReference type="GO" id="GO:0005886">
    <property type="term" value="C:plasma membrane"/>
    <property type="evidence" value="ECO:0007669"/>
    <property type="project" value="UniProtKB-SubCell"/>
</dbReference>
<evidence type="ECO:0008006" key="11">
    <source>
        <dbReference type="Google" id="ProtNLM"/>
    </source>
</evidence>
<dbReference type="AlphaFoldDB" id="H1DEQ2"/>
<feature type="domain" description="ABC3 transporter permease C-terminal" evidence="7">
    <location>
        <begin position="662"/>
        <end position="773"/>
    </location>
</feature>
<accession>H1DEQ2</accession>
<name>H1DEQ2_9BACT</name>
<evidence type="ECO:0000259" key="8">
    <source>
        <dbReference type="Pfam" id="PF12704"/>
    </source>
</evidence>
<dbReference type="PANTHER" id="PTHR30572">
    <property type="entry name" value="MEMBRANE COMPONENT OF TRANSPORTER-RELATED"/>
    <property type="match status" value="1"/>
</dbReference>
<feature type="transmembrane region" description="Helical" evidence="6">
    <location>
        <begin position="278"/>
        <end position="302"/>
    </location>
</feature>
<dbReference type="GeneID" id="98068362"/>
<dbReference type="GO" id="GO:0022857">
    <property type="term" value="F:transmembrane transporter activity"/>
    <property type="evidence" value="ECO:0007669"/>
    <property type="project" value="TreeGrafter"/>
</dbReference>
<keyword evidence="2" id="KW-1003">Cell membrane</keyword>
<dbReference type="RefSeq" id="WP_009135886.1">
    <property type="nucleotide sequence ID" value="NZ_JH594596.1"/>
</dbReference>
<feature type="transmembrane region" description="Helical" evidence="6">
    <location>
        <begin position="743"/>
        <end position="763"/>
    </location>
</feature>
<dbReference type="Pfam" id="PF12704">
    <property type="entry name" value="MacB_PCD"/>
    <property type="match status" value="2"/>
</dbReference>
<evidence type="ECO:0000256" key="3">
    <source>
        <dbReference type="ARBA" id="ARBA00022692"/>
    </source>
</evidence>
<dbReference type="STRING" id="742817.HMPREF9449_00738"/>
<keyword evidence="5 6" id="KW-0472">Membrane</keyword>
<feature type="transmembrane region" description="Helical" evidence="6">
    <location>
        <begin position="657"/>
        <end position="681"/>
    </location>
</feature>
<comment type="subcellular location">
    <subcellularLocation>
        <location evidence="1">Cell membrane</location>
        <topology evidence="1">Multi-pass membrane protein</topology>
    </subcellularLocation>
</comment>
<feature type="transmembrane region" description="Helical" evidence="6">
    <location>
        <begin position="414"/>
        <end position="437"/>
    </location>
</feature>
<organism evidence="9 10">
    <name type="scientific">Odoribacter laneus YIT 12061</name>
    <dbReference type="NCBI Taxonomy" id="742817"/>
    <lineage>
        <taxon>Bacteria</taxon>
        <taxon>Pseudomonadati</taxon>
        <taxon>Bacteroidota</taxon>
        <taxon>Bacteroidia</taxon>
        <taxon>Bacteroidales</taxon>
        <taxon>Odoribacteraceae</taxon>
        <taxon>Odoribacter</taxon>
    </lineage>
</organism>
<feature type="domain" description="MacB-like periplasmic core" evidence="8">
    <location>
        <begin position="427"/>
        <end position="587"/>
    </location>
</feature>
<dbReference type="InterPro" id="IPR003838">
    <property type="entry name" value="ABC3_permease_C"/>
</dbReference>